<proteinExistence type="predicted"/>
<dbReference type="Proteomes" id="UP001499979">
    <property type="component" value="Unassembled WGS sequence"/>
</dbReference>
<dbReference type="InterPro" id="IPR011257">
    <property type="entry name" value="DNA_glycosylase"/>
</dbReference>
<keyword evidence="2" id="KW-0255">Endonuclease</keyword>
<dbReference type="EMBL" id="BAAAJE010000006">
    <property type="protein sequence ID" value="GAA1139837.1"/>
    <property type="molecule type" value="Genomic_DNA"/>
</dbReference>
<dbReference type="RefSeq" id="WP_343907297.1">
    <property type="nucleotide sequence ID" value="NZ_BAAAJE010000006.1"/>
</dbReference>
<feature type="coiled-coil region" evidence="1">
    <location>
        <begin position="105"/>
        <end position="132"/>
    </location>
</feature>
<reference evidence="3" key="1">
    <citation type="journal article" date="2019" name="Int. J. Syst. Evol. Microbiol.">
        <title>The Global Catalogue of Microorganisms (GCM) 10K type strain sequencing project: providing services to taxonomists for standard genome sequencing and annotation.</title>
        <authorList>
            <consortium name="The Broad Institute Genomics Platform"/>
            <consortium name="The Broad Institute Genome Sequencing Center for Infectious Disease"/>
            <person name="Wu L."/>
            <person name="Ma J."/>
        </authorList>
    </citation>
    <scope>NUCLEOTIDE SEQUENCE [LARGE SCALE GENOMIC DNA]</scope>
    <source>
        <strain evidence="3">JCM 11813</strain>
    </source>
</reference>
<name>A0ABP4EZQ1_9ACTN</name>
<dbReference type="Gene3D" id="1.10.340.30">
    <property type="entry name" value="Hypothetical protein, domain 2"/>
    <property type="match status" value="1"/>
</dbReference>
<protein>
    <submittedName>
        <fullName evidence="2">Endonuclease</fullName>
    </submittedName>
</protein>
<gene>
    <name evidence="2" type="ORF">GCM10009606_19340</name>
</gene>
<keyword evidence="1" id="KW-0175">Coiled coil</keyword>
<accession>A0ABP4EZQ1</accession>
<evidence type="ECO:0000313" key="2">
    <source>
        <dbReference type="EMBL" id="GAA1139837.1"/>
    </source>
</evidence>
<dbReference type="GO" id="GO:0004519">
    <property type="term" value="F:endonuclease activity"/>
    <property type="evidence" value="ECO:0007669"/>
    <property type="project" value="UniProtKB-KW"/>
</dbReference>
<keyword evidence="3" id="KW-1185">Reference proteome</keyword>
<dbReference type="SUPFAM" id="SSF48150">
    <property type="entry name" value="DNA-glycosylase"/>
    <property type="match status" value="1"/>
</dbReference>
<sequence length="194" mass="21254">MDEDDLKALLDRHGTTYAAEAGIRLTDEPAPLWQLLVLSLLLSARIGSAIAVAAARELFDAGCRSPHGTRDTPRRQRVAALGRGRYRRYDERTATQLGELADAVLDRYAGDLRRLHEESDDVERDLQQFKGIGPVGAAIFCREVQGTWTDLAPYVDDRAARGAEKLGLPTAPAELARLVPAKELPRLLAACVRA</sequence>
<organism evidence="2 3">
    <name type="scientific">Nocardioides aquiterrae</name>
    <dbReference type="NCBI Taxonomy" id="203799"/>
    <lineage>
        <taxon>Bacteria</taxon>
        <taxon>Bacillati</taxon>
        <taxon>Actinomycetota</taxon>
        <taxon>Actinomycetes</taxon>
        <taxon>Propionibacteriales</taxon>
        <taxon>Nocardioidaceae</taxon>
        <taxon>Nocardioides</taxon>
    </lineage>
</organism>
<comment type="caution">
    <text evidence="2">The sequence shown here is derived from an EMBL/GenBank/DDBJ whole genome shotgun (WGS) entry which is preliminary data.</text>
</comment>
<keyword evidence="2" id="KW-0540">Nuclease</keyword>
<evidence type="ECO:0000256" key="1">
    <source>
        <dbReference type="SAM" id="Coils"/>
    </source>
</evidence>
<evidence type="ECO:0000313" key="3">
    <source>
        <dbReference type="Proteomes" id="UP001499979"/>
    </source>
</evidence>
<keyword evidence="2" id="KW-0378">Hydrolase</keyword>